<dbReference type="InterPro" id="IPR036397">
    <property type="entry name" value="RNaseH_sf"/>
</dbReference>
<dbReference type="Pfam" id="PF13358">
    <property type="entry name" value="DDE_3"/>
    <property type="match status" value="1"/>
</dbReference>
<dbReference type="GO" id="GO:0003676">
    <property type="term" value="F:nucleic acid binding"/>
    <property type="evidence" value="ECO:0007669"/>
    <property type="project" value="InterPro"/>
</dbReference>
<dbReference type="InterPro" id="IPR036388">
    <property type="entry name" value="WH-like_DNA-bd_sf"/>
</dbReference>
<keyword evidence="3" id="KW-1185">Reference proteome</keyword>
<comment type="caution">
    <text evidence="2">The sequence shown here is derived from an EMBL/GenBank/DDBJ whole genome shotgun (WGS) entry which is preliminary data.</text>
</comment>
<proteinExistence type="predicted"/>
<dbReference type="InterPro" id="IPR038717">
    <property type="entry name" value="Tc1-like_DDE_dom"/>
</dbReference>
<dbReference type="SUPFAM" id="SSF53098">
    <property type="entry name" value="Ribonuclease H-like"/>
    <property type="match status" value="1"/>
</dbReference>
<evidence type="ECO:0000259" key="1">
    <source>
        <dbReference type="Pfam" id="PF13358"/>
    </source>
</evidence>
<accession>A0A8H6Z803</accession>
<dbReference type="PANTHER" id="PTHR46564">
    <property type="entry name" value="TRANSPOSASE"/>
    <property type="match status" value="1"/>
</dbReference>
<dbReference type="SUPFAM" id="SSF46689">
    <property type="entry name" value="Homeodomain-like"/>
    <property type="match status" value="1"/>
</dbReference>
<dbReference type="Proteomes" id="UP000620124">
    <property type="component" value="Unassembled WGS sequence"/>
</dbReference>
<feature type="domain" description="Tc1-like transposase DDE" evidence="1">
    <location>
        <begin position="105"/>
        <end position="165"/>
    </location>
</feature>
<evidence type="ECO:0000313" key="3">
    <source>
        <dbReference type="Proteomes" id="UP000620124"/>
    </source>
</evidence>
<dbReference type="Gene3D" id="3.30.420.10">
    <property type="entry name" value="Ribonuclease H-like superfamily/Ribonuclease H"/>
    <property type="match status" value="1"/>
</dbReference>
<dbReference type="EMBL" id="JACAZI010000001">
    <property type="protein sequence ID" value="KAF7372289.1"/>
    <property type="molecule type" value="Genomic_DNA"/>
</dbReference>
<name>A0A8H6Z803_9AGAR</name>
<dbReference type="InterPro" id="IPR012337">
    <property type="entry name" value="RNaseH-like_sf"/>
</dbReference>
<dbReference type="Pfam" id="PF13551">
    <property type="entry name" value="HTH_29"/>
    <property type="match status" value="1"/>
</dbReference>
<dbReference type="PANTHER" id="PTHR46564:SF1">
    <property type="entry name" value="TRANSPOSASE"/>
    <property type="match status" value="1"/>
</dbReference>
<dbReference type="AlphaFoldDB" id="A0A8H6Z803"/>
<dbReference type="InterPro" id="IPR009057">
    <property type="entry name" value="Homeodomain-like_sf"/>
</dbReference>
<organism evidence="2 3">
    <name type="scientific">Mycena venus</name>
    <dbReference type="NCBI Taxonomy" id="2733690"/>
    <lineage>
        <taxon>Eukaryota</taxon>
        <taxon>Fungi</taxon>
        <taxon>Dikarya</taxon>
        <taxon>Basidiomycota</taxon>
        <taxon>Agaricomycotina</taxon>
        <taxon>Agaricomycetes</taxon>
        <taxon>Agaricomycetidae</taxon>
        <taxon>Agaricales</taxon>
        <taxon>Marasmiineae</taxon>
        <taxon>Mycenaceae</taxon>
        <taxon>Mycena</taxon>
    </lineage>
</organism>
<protein>
    <submittedName>
        <fullName evidence="2">DDE-3 domain-containing protein</fullName>
    </submittedName>
</protein>
<dbReference type="OrthoDB" id="2994945at2759"/>
<dbReference type="Gene3D" id="1.10.10.10">
    <property type="entry name" value="Winged helix-like DNA-binding domain superfamily/Winged helix DNA-binding domain"/>
    <property type="match status" value="1"/>
</dbReference>
<sequence>MGNRRISRDVKIAALNLYEQGHLSIKEILACVGFSRSTFFRVLHLWRTTGDVVQPQNRTGRPRLLHRDDVQHLMELIHYHPDWFLDELLKLLKTNRFISLPLCSPYPGPLSVLVMDNARIHHGEEILELCDRFGVRLVYLPPYSPDLNPIEEAFSKIKAWIRRNNDIFSYGPDDEPHSLIYDMLEAMNIITESDAIGYFIHAGYF</sequence>
<gene>
    <name evidence="2" type="ORF">MVEN_00088600</name>
</gene>
<evidence type="ECO:0000313" key="2">
    <source>
        <dbReference type="EMBL" id="KAF7372289.1"/>
    </source>
</evidence>
<reference evidence="2" key="1">
    <citation type="submission" date="2020-05" db="EMBL/GenBank/DDBJ databases">
        <title>Mycena genomes resolve the evolution of fungal bioluminescence.</title>
        <authorList>
            <person name="Tsai I.J."/>
        </authorList>
    </citation>
    <scope>NUCLEOTIDE SEQUENCE</scope>
    <source>
        <strain evidence="2">CCC161011</strain>
    </source>
</reference>